<proteinExistence type="predicted"/>
<keyword evidence="3" id="KW-1185">Reference proteome</keyword>
<dbReference type="EMBL" id="JACJLV010000039">
    <property type="protein sequence ID" value="MBM6827521.1"/>
    <property type="molecule type" value="Genomic_DNA"/>
</dbReference>
<comment type="caution">
    <text evidence="2">The sequence shown here is derived from an EMBL/GenBank/DDBJ whole genome shotgun (WGS) entry which is preliminary data.</text>
</comment>
<reference evidence="2" key="1">
    <citation type="submission" date="2020-08" db="EMBL/GenBank/DDBJ databases">
        <authorList>
            <person name="Cejkova D."/>
            <person name="Kubasova T."/>
            <person name="Jahodarova E."/>
            <person name="Rychlik I."/>
        </authorList>
    </citation>
    <scope>NUCLEOTIDE SEQUENCE</scope>
    <source>
        <strain evidence="2">An420c</strain>
    </source>
</reference>
<evidence type="ECO:0000313" key="3">
    <source>
        <dbReference type="Proteomes" id="UP000713880"/>
    </source>
</evidence>
<evidence type="ECO:0000256" key="1">
    <source>
        <dbReference type="SAM" id="Phobius"/>
    </source>
</evidence>
<reference evidence="2" key="2">
    <citation type="journal article" date="2021" name="Sci. Rep.">
        <title>The distribution of antibiotic resistance genes in chicken gut microbiota commensals.</title>
        <authorList>
            <person name="Juricova H."/>
            <person name="Matiasovicova J."/>
            <person name="Kubasova T."/>
            <person name="Cejkova D."/>
            <person name="Rychlik I."/>
        </authorList>
    </citation>
    <scope>NUCLEOTIDE SEQUENCE</scope>
    <source>
        <strain evidence="2">An420c</strain>
    </source>
</reference>
<keyword evidence="1" id="KW-0812">Transmembrane</keyword>
<dbReference type="Proteomes" id="UP000713880">
    <property type="component" value="Unassembled WGS sequence"/>
</dbReference>
<evidence type="ECO:0000313" key="2">
    <source>
        <dbReference type="EMBL" id="MBM6827521.1"/>
    </source>
</evidence>
<feature type="transmembrane region" description="Helical" evidence="1">
    <location>
        <begin position="9"/>
        <end position="28"/>
    </location>
</feature>
<name>A0A938X1J7_9CLOT</name>
<keyword evidence="1" id="KW-1133">Transmembrane helix</keyword>
<keyword evidence="1" id="KW-0472">Membrane</keyword>
<dbReference type="AlphaFoldDB" id="A0A938X1J7"/>
<gene>
    <name evidence="2" type="ORF">H6A13_10520</name>
</gene>
<sequence length="143" mass="15807">MPKPLFSKLVAVAAIGFLCLLGGSVYGLSTGDRILLMLSILIGACSLIRFLLLLRDIRSGSYYVLSGICVKREPSLFKKSQQITFKSDEGKEYHFTFEKSIKLLEGHHYRLYFRKNSSSTEAIGSSASDLLGFEEAISSVNNS</sequence>
<protein>
    <submittedName>
        <fullName evidence="2">Uncharacterized protein</fullName>
    </submittedName>
</protein>
<feature type="transmembrane region" description="Helical" evidence="1">
    <location>
        <begin position="34"/>
        <end position="54"/>
    </location>
</feature>
<dbReference type="RefSeq" id="WP_087150764.1">
    <property type="nucleotide sequence ID" value="NZ_JACJLV010000039.1"/>
</dbReference>
<organism evidence="2 3">
    <name type="scientific">Mordavella massiliensis</name>
    <dbReference type="NCBI Taxonomy" id="1871024"/>
    <lineage>
        <taxon>Bacteria</taxon>
        <taxon>Bacillati</taxon>
        <taxon>Bacillota</taxon>
        <taxon>Clostridia</taxon>
        <taxon>Eubacteriales</taxon>
        <taxon>Clostridiaceae</taxon>
        <taxon>Mordavella</taxon>
    </lineage>
</organism>
<accession>A0A938X1J7</accession>